<sequence length="94" mass="10303">MIDLSTEDVMPLSKAAKKYPGGGKHVSQLHRYRQSDTPLECVLVGGVWMTSVEAMHRHVEKLTASRIGRQLPGSDFSATLRQQKAEQELAAAGI</sequence>
<dbReference type="Pfam" id="PF07618">
    <property type="entry name" value="DUF1580"/>
    <property type="match status" value="1"/>
</dbReference>
<comment type="caution">
    <text evidence="1">The sequence shown here is derived from an EMBL/GenBank/DDBJ whole genome shotgun (WGS) entry which is preliminary data.</text>
</comment>
<dbReference type="EMBL" id="JAJKFW010000062">
    <property type="protein sequence ID" value="MCC9644984.1"/>
    <property type="molecule type" value="Genomic_DNA"/>
</dbReference>
<organism evidence="1 2">
    <name type="scientific">Rhodopirellula halodulae</name>
    <dbReference type="NCBI Taxonomy" id="2894198"/>
    <lineage>
        <taxon>Bacteria</taxon>
        <taxon>Pseudomonadati</taxon>
        <taxon>Planctomycetota</taxon>
        <taxon>Planctomycetia</taxon>
        <taxon>Pirellulales</taxon>
        <taxon>Pirellulaceae</taxon>
        <taxon>Rhodopirellula</taxon>
    </lineage>
</organism>
<evidence type="ECO:0000313" key="2">
    <source>
        <dbReference type="Proteomes" id="UP001430306"/>
    </source>
</evidence>
<proteinExistence type="predicted"/>
<accession>A0ABS8NN22</accession>
<dbReference type="RefSeq" id="WP_230276641.1">
    <property type="nucleotide sequence ID" value="NZ_JAJKFW010000062.1"/>
</dbReference>
<reference evidence="1" key="1">
    <citation type="submission" date="2021-11" db="EMBL/GenBank/DDBJ databases">
        <title>Genome sequence.</title>
        <authorList>
            <person name="Sun Q."/>
        </authorList>
    </citation>
    <scope>NUCLEOTIDE SEQUENCE</scope>
    <source>
        <strain evidence="1">JC740</strain>
    </source>
</reference>
<protein>
    <submittedName>
        <fullName evidence="1">DUF1580 domain-containing protein</fullName>
    </submittedName>
</protein>
<name>A0ABS8NN22_9BACT</name>
<keyword evidence="2" id="KW-1185">Reference proteome</keyword>
<dbReference type="Proteomes" id="UP001430306">
    <property type="component" value="Unassembled WGS sequence"/>
</dbReference>
<dbReference type="InterPro" id="IPR011474">
    <property type="entry name" value="DUF1580"/>
</dbReference>
<gene>
    <name evidence="1" type="ORF">LOC71_22130</name>
</gene>
<evidence type="ECO:0000313" key="1">
    <source>
        <dbReference type="EMBL" id="MCC9644984.1"/>
    </source>
</evidence>